<dbReference type="EC" id="6.3.2.10" evidence="10 11"/>
<keyword evidence="3 10" id="KW-0132">Cell division</keyword>
<evidence type="ECO:0000256" key="5">
    <source>
        <dbReference type="ARBA" id="ARBA00022840"/>
    </source>
</evidence>
<dbReference type="InterPro" id="IPR000713">
    <property type="entry name" value="Mur_ligase_N"/>
</dbReference>
<evidence type="ECO:0000259" key="13">
    <source>
        <dbReference type="Pfam" id="PF02875"/>
    </source>
</evidence>
<dbReference type="Pfam" id="PF08245">
    <property type="entry name" value="Mur_ligase_M"/>
    <property type="match status" value="1"/>
</dbReference>
<dbReference type="Proteomes" id="UP000555728">
    <property type="component" value="Unassembled WGS sequence"/>
</dbReference>
<dbReference type="GO" id="GO:0071555">
    <property type="term" value="P:cell wall organization"/>
    <property type="evidence" value="ECO:0007669"/>
    <property type="project" value="UniProtKB-KW"/>
</dbReference>
<keyword evidence="7 10" id="KW-0573">Peptidoglycan synthesis</keyword>
<keyword evidence="1 10" id="KW-0963">Cytoplasm</keyword>
<name>A0A7W6S1V7_9PROT</name>
<organism evidence="15 16">
    <name type="scientific">Roseospira goensis</name>
    <dbReference type="NCBI Taxonomy" id="391922"/>
    <lineage>
        <taxon>Bacteria</taxon>
        <taxon>Pseudomonadati</taxon>
        <taxon>Pseudomonadota</taxon>
        <taxon>Alphaproteobacteria</taxon>
        <taxon>Rhodospirillales</taxon>
        <taxon>Rhodospirillaceae</taxon>
        <taxon>Roseospira</taxon>
    </lineage>
</organism>
<comment type="pathway">
    <text evidence="10 11">Cell wall biogenesis; peptidoglycan biosynthesis.</text>
</comment>
<keyword evidence="5 10" id="KW-0067">ATP-binding</keyword>
<keyword evidence="2 10" id="KW-0436">Ligase</keyword>
<keyword evidence="9 10" id="KW-0961">Cell wall biogenesis/degradation</keyword>
<evidence type="ECO:0000256" key="3">
    <source>
        <dbReference type="ARBA" id="ARBA00022618"/>
    </source>
</evidence>
<dbReference type="Pfam" id="PF02875">
    <property type="entry name" value="Mur_ligase_C"/>
    <property type="match status" value="1"/>
</dbReference>
<evidence type="ECO:0000313" key="15">
    <source>
        <dbReference type="EMBL" id="MBB4286647.1"/>
    </source>
</evidence>
<dbReference type="GO" id="GO:0009252">
    <property type="term" value="P:peptidoglycan biosynthetic process"/>
    <property type="evidence" value="ECO:0007669"/>
    <property type="project" value="UniProtKB-UniRule"/>
</dbReference>
<comment type="caution">
    <text evidence="15">The sequence shown here is derived from an EMBL/GenBank/DDBJ whole genome shotgun (WGS) entry which is preliminary data.</text>
</comment>
<evidence type="ECO:0000256" key="10">
    <source>
        <dbReference type="HAMAP-Rule" id="MF_02019"/>
    </source>
</evidence>
<evidence type="ECO:0000256" key="7">
    <source>
        <dbReference type="ARBA" id="ARBA00022984"/>
    </source>
</evidence>
<dbReference type="Pfam" id="PF01225">
    <property type="entry name" value="Mur_ligase"/>
    <property type="match status" value="1"/>
</dbReference>
<dbReference type="UniPathway" id="UPA00219"/>
<dbReference type="GO" id="GO:0047480">
    <property type="term" value="F:UDP-N-acetylmuramoyl-tripeptide-D-alanyl-D-alanine ligase activity"/>
    <property type="evidence" value="ECO:0007669"/>
    <property type="project" value="UniProtKB-UniRule"/>
</dbReference>
<dbReference type="GO" id="GO:0051301">
    <property type="term" value="P:cell division"/>
    <property type="evidence" value="ECO:0007669"/>
    <property type="project" value="UniProtKB-KW"/>
</dbReference>
<evidence type="ECO:0000256" key="1">
    <source>
        <dbReference type="ARBA" id="ARBA00022490"/>
    </source>
</evidence>
<dbReference type="InterPro" id="IPR035911">
    <property type="entry name" value="MurE/MurF_N"/>
</dbReference>
<dbReference type="PANTHER" id="PTHR43024:SF1">
    <property type="entry name" value="UDP-N-ACETYLMURAMOYL-TRIPEPTIDE--D-ALANYL-D-ALANINE LIGASE"/>
    <property type="match status" value="1"/>
</dbReference>
<keyword evidence="6 10" id="KW-0133">Cell shape</keyword>
<comment type="subcellular location">
    <subcellularLocation>
        <location evidence="10 11">Cytoplasm</location>
    </subcellularLocation>
</comment>
<evidence type="ECO:0000259" key="14">
    <source>
        <dbReference type="Pfam" id="PF08245"/>
    </source>
</evidence>
<feature type="domain" description="Mur ligase N-terminal catalytic" evidence="12">
    <location>
        <begin position="32"/>
        <end position="77"/>
    </location>
</feature>
<evidence type="ECO:0000256" key="9">
    <source>
        <dbReference type="ARBA" id="ARBA00023316"/>
    </source>
</evidence>
<dbReference type="RefSeq" id="WP_184435687.1">
    <property type="nucleotide sequence ID" value="NZ_JACIGI010000019.1"/>
</dbReference>
<dbReference type="HAMAP" id="MF_02019">
    <property type="entry name" value="MurF"/>
    <property type="match status" value="1"/>
</dbReference>
<gene>
    <name evidence="10" type="primary">murF</name>
    <name evidence="15" type="ORF">GGD88_002382</name>
</gene>
<dbReference type="PANTHER" id="PTHR43024">
    <property type="entry name" value="UDP-N-ACETYLMURAMOYL-TRIPEPTIDE--D-ALANYL-D-ALANINE LIGASE"/>
    <property type="match status" value="1"/>
</dbReference>
<keyword evidence="8 10" id="KW-0131">Cell cycle</keyword>
<accession>A0A7W6S1V7</accession>
<dbReference type="SUPFAM" id="SSF53623">
    <property type="entry name" value="MurD-like peptide ligases, catalytic domain"/>
    <property type="match status" value="1"/>
</dbReference>
<comment type="catalytic activity">
    <reaction evidence="10 11">
        <text>D-alanyl-D-alanine + UDP-N-acetyl-alpha-D-muramoyl-L-alanyl-gamma-D-glutamyl-meso-2,6-diaminopimelate + ATP = UDP-N-acetyl-alpha-D-muramoyl-L-alanyl-gamma-D-glutamyl-meso-2,6-diaminopimeloyl-D-alanyl-D-alanine + ADP + phosphate + H(+)</text>
        <dbReference type="Rhea" id="RHEA:28374"/>
        <dbReference type="ChEBI" id="CHEBI:15378"/>
        <dbReference type="ChEBI" id="CHEBI:30616"/>
        <dbReference type="ChEBI" id="CHEBI:43474"/>
        <dbReference type="ChEBI" id="CHEBI:57822"/>
        <dbReference type="ChEBI" id="CHEBI:61386"/>
        <dbReference type="ChEBI" id="CHEBI:83905"/>
        <dbReference type="ChEBI" id="CHEBI:456216"/>
        <dbReference type="EC" id="6.3.2.10"/>
    </reaction>
</comment>
<dbReference type="AlphaFoldDB" id="A0A7W6S1V7"/>
<evidence type="ECO:0000256" key="6">
    <source>
        <dbReference type="ARBA" id="ARBA00022960"/>
    </source>
</evidence>
<dbReference type="Gene3D" id="3.40.1390.10">
    <property type="entry name" value="MurE/MurF, N-terminal domain"/>
    <property type="match status" value="1"/>
</dbReference>
<keyword evidence="4 10" id="KW-0547">Nucleotide-binding</keyword>
<evidence type="ECO:0000259" key="12">
    <source>
        <dbReference type="Pfam" id="PF01225"/>
    </source>
</evidence>
<dbReference type="InterPro" id="IPR051046">
    <property type="entry name" value="MurCDEF_CellWall_CoF430Synth"/>
</dbReference>
<protein>
    <recommendedName>
        <fullName evidence="10 11">UDP-N-acetylmuramoyl-tripeptide--D-alanyl-D-alanine ligase</fullName>
        <ecNumber evidence="10 11">6.3.2.10</ecNumber>
    </recommendedName>
    <alternativeName>
        <fullName evidence="10">D-alanyl-D-alanine-adding enzyme</fullName>
    </alternativeName>
</protein>
<dbReference type="InterPro" id="IPR036565">
    <property type="entry name" value="Mur-like_cat_sf"/>
</dbReference>
<evidence type="ECO:0000313" key="16">
    <source>
        <dbReference type="Proteomes" id="UP000555728"/>
    </source>
</evidence>
<dbReference type="SUPFAM" id="SSF53244">
    <property type="entry name" value="MurD-like peptide ligases, peptide-binding domain"/>
    <property type="match status" value="1"/>
</dbReference>
<dbReference type="Gene3D" id="3.40.1190.10">
    <property type="entry name" value="Mur-like, catalytic domain"/>
    <property type="match status" value="1"/>
</dbReference>
<dbReference type="Gene3D" id="3.90.190.20">
    <property type="entry name" value="Mur ligase, C-terminal domain"/>
    <property type="match status" value="1"/>
</dbReference>
<dbReference type="NCBIfam" id="TIGR01143">
    <property type="entry name" value="murF"/>
    <property type="match status" value="1"/>
</dbReference>
<reference evidence="15 16" key="1">
    <citation type="submission" date="2020-08" db="EMBL/GenBank/DDBJ databases">
        <title>Genome sequencing of Purple Non-Sulfur Bacteria from various extreme environments.</title>
        <authorList>
            <person name="Mayer M."/>
        </authorList>
    </citation>
    <scope>NUCLEOTIDE SEQUENCE [LARGE SCALE GENOMIC DNA]</scope>
    <source>
        <strain evidence="15 16">JA135</strain>
    </source>
</reference>
<evidence type="ECO:0000256" key="4">
    <source>
        <dbReference type="ARBA" id="ARBA00022741"/>
    </source>
</evidence>
<dbReference type="InterPro" id="IPR005863">
    <property type="entry name" value="UDP-N-AcMur_synth"/>
</dbReference>
<evidence type="ECO:0000256" key="11">
    <source>
        <dbReference type="RuleBase" id="RU004136"/>
    </source>
</evidence>
<dbReference type="InterPro" id="IPR013221">
    <property type="entry name" value="Mur_ligase_cen"/>
</dbReference>
<dbReference type="GO" id="GO:0008360">
    <property type="term" value="P:regulation of cell shape"/>
    <property type="evidence" value="ECO:0007669"/>
    <property type="project" value="UniProtKB-KW"/>
</dbReference>
<sequence length="480" mass="48562">MTAAATAPPLWTADEAVRATGGRAAGRWRAGGVSIDSRSLRPGDLFVALRGPRFDGHAFVAEALAAGAAAAVVDHAPAGVDTARLLVVTDTDAALWALGRFARSRATGVRVVGVTGSVGKTGTKEMLALACARLGPTHATQGNLNNHWGVPLTLARMPADTRFAVIEMGMNHAGEIGPLSRLARPDVAVITAIAPAHIEALGSESAIAAAKAEIFEGLAPGGTAVLPRDSRHFRRLRAAARAAGAGRTVGFGAHIEADARLLDVALDPGDARVFMIADDATLSYRLGADGRHWAINSLAVVAVVKALGADPARVLAAFAAVAAPRGRGQRRVVARAGGSVTLIDESYNANPAAVDAAVATLALTRPGPGGRRVAVLGDMLELGDAAPMLHAGLAAPLERHGIDLVFTAGPLMAHLQAALPAGRRGGHAASAAALAPVVTAALRPGDVIMVKGSLGSRMAVVVQAILAPADADGADDETAA</sequence>
<feature type="domain" description="Mur ligase C-terminal" evidence="13">
    <location>
        <begin position="333"/>
        <end position="453"/>
    </location>
</feature>
<comment type="caution">
    <text evidence="10">Lacks conserved residue(s) required for the propagation of feature annotation.</text>
</comment>
<evidence type="ECO:0000256" key="2">
    <source>
        <dbReference type="ARBA" id="ARBA00022598"/>
    </source>
</evidence>
<comment type="similarity">
    <text evidence="10">Belongs to the MurCDEF family. MurF subfamily.</text>
</comment>
<dbReference type="InterPro" id="IPR036615">
    <property type="entry name" value="Mur_ligase_C_dom_sf"/>
</dbReference>
<keyword evidence="16" id="KW-1185">Reference proteome</keyword>
<comment type="function">
    <text evidence="10 11">Involved in cell wall formation. Catalyzes the final step in the synthesis of UDP-N-acetylmuramoyl-pentapeptide, the precursor of murein.</text>
</comment>
<dbReference type="InterPro" id="IPR004101">
    <property type="entry name" value="Mur_ligase_C"/>
</dbReference>
<evidence type="ECO:0000256" key="8">
    <source>
        <dbReference type="ARBA" id="ARBA00023306"/>
    </source>
</evidence>
<dbReference type="SUPFAM" id="SSF63418">
    <property type="entry name" value="MurE/MurF N-terminal domain"/>
    <property type="match status" value="1"/>
</dbReference>
<feature type="domain" description="Mur ligase central" evidence="14">
    <location>
        <begin position="114"/>
        <end position="304"/>
    </location>
</feature>
<dbReference type="EMBL" id="JACIGI010000019">
    <property type="protein sequence ID" value="MBB4286647.1"/>
    <property type="molecule type" value="Genomic_DNA"/>
</dbReference>
<dbReference type="GO" id="GO:0005737">
    <property type="term" value="C:cytoplasm"/>
    <property type="evidence" value="ECO:0007669"/>
    <property type="project" value="UniProtKB-SubCell"/>
</dbReference>
<proteinExistence type="inferred from homology"/>
<dbReference type="GO" id="GO:0005524">
    <property type="term" value="F:ATP binding"/>
    <property type="evidence" value="ECO:0007669"/>
    <property type="project" value="UniProtKB-UniRule"/>
</dbReference>